<protein>
    <recommendedName>
        <fullName evidence="11">Alanine--glyoxylate aminotransferase 2, mitochondrial</fullName>
        <ecNumber evidence="26">2.6.1.18</ecNumber>
        <ecNumber evidence="10">2.6.1.40</ecNumber>
        <ecNumber evidence="5">2.6.1.44</ecNumber>
    </recommendedName>
    <alternativeName>
        <fullName evidence="12">(R)-3-amino-2-methylpropionate--pyruvate transaminase</fullName>
    </alternativeName>
    <alternativeName>
        <fullName evidence="14">Beta-ALAAT II</fullName>
    </alternativeName>
    <alternativeName>
        <fullName evidence="15">Beta-alanine-pyruvate aminotransferase</fullName>
    </alternativeName>
    <alternativeName>
        <fullName evidence="28">D-3-aminoisobutyrate-pyruvate aminotransferase</fullName>
    </alternativeName>
    <alternativeName>
        <fullName evidence="13">D-AIBAT</fullName>
    </alternativeName>
    <alternativeName>
        <fullName evidence="27">D-beta-aminoisobutyrate-pyruvate aminotransferase</fullName>
    </alternativeName>
</protein>
<comment type="catalytic activity">
    <reaction evidence="29">
        <text>N(omega),N(omega)-dimethyl-L-arginine + glyoxylate = 5-(3,3-dimethylguanidino)-2-oxopentanoate + glycine</text>
        <dbReference type="Rhea" id="RHEA:77311"/>
        <dbReference type="ChEBI" id="CHEBI:36655"/>
        <dbReference type="ChEBI" id="CHEBI:57305"/>
        <dbReference type="ChEBI" id="CHEBI:58326"/>
        <dbReference type="ChEBI" id="CHEBI:197301"/>
    </reaction>
</comment>
<evidence type="ECO:0000256" key="7">
    <source>
        <dbReference type="ARBA" id="ARBA00022679"/>
    </source>
</evidence>
<dbReference type="EMBL" id="CH474058">
    <property type="protein sequence ID" value="EDL82993.1"/>
    <property type="molecule type" value="Genomic_DNA"/>
</dbReference>
<evidence type="ECO:0000313" key="39">
    <source>
        <dbReference type="RGD" id="621767"/>
    </source>
</evidence>
<dbReference type="RGD" id="621767">
    <property type="gene designation" value="Agxt2"/>
</dbReference>
<evidence type="ECO:0000256" key="1">
    <source>
        <dbReference type="ARBA" id="ARBA00001933"/>
    </source>
</evidence>
<comment type="similarity">
    <text evidence="3">Belongs to the class-III pyridoxal-phosphate-dependent aminotransferase family.</text>
</comment>
<comment type="catalytic activity">
    <reaction evidence="9">
        <text>glyoxylate + L-alanine = glycine + pyruvate</text>
        <dbReference type="Rhea" id="RHEA:24248"/>
        <dbReference type="ChEBI" id="CHEBI:15361"/>
        <dbReference type="ChEBI" id="CHEBI:36655"/>
        <dbReference type="ChEBI" id="CHEBI:57305"/>
        <dbReference type="ChEBI" id="CHEBI:57972"/>
        <dbReference type="EC" id="2.6.1.44"/>
    </reaction>
    <physiologicalReaction direction="left-to-right" evidence="9">
        <dbReference type="Rhea" id="RHEA:24249"/>
    </physiologicalReaction>
</comment>
<evidence type="ECO:0000256" key="33">
    <source>
        <dbReference type="ARBA" id="ARBA00048760"/>
    </source>
</evidence>
<evidence type="ECO:0000256" key="27">
    <source>
        <dbReference type="ARBA" id="ARBA00044257"/>
    </source>
</evidence>
<evidence type="ECO:0000256" key="15">
    <source>
        <dbReference type="ARBA" id="ARBA00042669"/>
    </source>
</evidence>
<evidence type="ECO:0000313" key="37">
    <source>
        <dbReference type="EMBL" id="EDL82993.1"/>
    </source>
</evidence>
<evidence type="ECO:0000256" key="30">
    <source>
        <dbReference type="ARBA" id="ARBA00048264"/>
    </source>
</evidence>
<dbReference type="EC" id="2.6.1.44" evidence="5"/>
<dbReference type="GO" id="GO:0005739">
    <property type="term" value="C:mitochondrion"/>
    <property type="evidence" value="ECO:0007669"/>
    <property type="project" value="UniProtKB-SubCell"/>
</dbReference>
<evidence type="ECO:0000256" key="32">
    <source>
        <dbReference type="ARBA" id="ARBA00048560"/>
    </source>
</evidence>
<evidence type="ECO:0000256" key="2">
    <source>
        <dbReference type="ARBA" id="ARBA00004173"/>
    </source>
</evidence>
<comment type="catalytic activity">
    <reaction evidence="32">
        <text>N(omega),N(omega)-dimethyl-L-arginine + 2-oxobutanoate = 5-(3,3-dimethylguanidino)-2-oxopentanoate + (2S)-2-aminobutanoate</text>
        <dbReference type="Rhea" id="RHEA:77351"/>
        <dbReference type="ChEBI" id="CHEBI:16763"/>
        <dbReference type="ChEBI" id="CHEBI:58326"/>
        <dbReference type="ChEBI" id="CHEBI:74359"/>
        <dbReference type="ChEBI" id="CHEBI:197301"/>
    </reaction>
</comment>
<evidence type="ECO:0000256" key="34">
    <source>
        <dbReference type="ARBA" id="ARBA00048916"/>
    </source>
</evidence>
<evidence type="ECO:0000256" key="5">
    <source>
        <dbReference type="ARBA" id="ARBA00013049"/>
    </source>
</evidence>
<evidence type="ECO:0000256" key="21">
    <source>
        <dbReference type="ARBA" id="ARBA00043758"/>
    </source>
</evidence>
<dbReference type="GO" id="GO:0047305">
    <property type="term" value="F:(R)-3-amino-2-methylpropionate-pyruvate transaminase activity"/>
    <property type="evidence" value="ECO:0007669"/>
    <property type="project" value="UniProtKB-EC"/>
</dbReference>
<comment type="catalytic activity">
    <reaction evidence="19">
        <text>N(omega),N(omega)-dimethyl-L-arginine + oxaloacetate = 5-(3,3-dimethylguanidino)-2-oxopentanoate + L-aspartate</text>
        <dbReference type="Rhea" id="RHEA:77343"/>
        <dbReference type="ChEBI" id="CHEBI:16452"/>
        <dbReference type="ChEBI" id="CHEBI:29991"/>
        <dbReference type="ChEBI" id="CHEBI:58326"/>
        <dbReference type="ChEBI" id="CHEBI:197301"/>
    </reaction>
</comment>
<organism evidence="37 38">
    <name type="scientific">Rattus norvegicus</name>
    <name type="common">Rat</name>
    <dbReference type="NCBI Taxonomy" id="10116"/>
    <lineage>
        <taxon>Eukaryota</taxon>
        <taxon>Metazoa</taxon>
        <taxon>Chordata</taxon>
        <taxon>Craniata</taxon>
        <taxon>Vertebrata</taxon>
        <taxon>Euteleostomi</taxon>
        <taxon>Mammalia</taxon>
        <taxon>Eutheria</taxon>
        <taxon>Euarchontoglires</taxon>
        <taxon>Glires</taxon>
        <taxon>Rodentia</taxon>
        <taxon>Myomorpha</taxon>
        <taxon>Muroidea</taxon>
        <taxon>Muridae</taxon>
        <taxon>Murinae</taxon>
        <taxon>Rattus</taxon>
    </lineage>
</organism>
<name>A6KJT3_RAT</name>
<evidence type="ECO:0000256" key="22">
    <source>
        <dbReference type="ARBA" id="ARBA00043777"/>
    </source>
</evidence>
<dbReference type="GO" id="GO:0030170">
    <property type="term" value="F:pyridoxal phosphate binding"/>
    <property type="evidence" value="ECO:0007669"/>
    <property type="project" value="InterPro"/>
</dbReference>
<evidence type="ECO:0000256" key="11">
    <source>
        <dbReference type="ARBA" id="ARBA00039862"/>
    </source>
</evidence>
<evidence type="ECO:0000256" key="4">
    <source>
        <dbReference type="ARBA" id="ARBA00011881"/>
    </source>
</evidence>
<comment type="catalytic activity">
    <reaction evidence="35">
        <text>N(omega),N('omega)-dimethyl-L-arginine + glyoxylate = 5-(3,3'-dimethylguanidino)-2-oxopentanoate + glycine</text>
        <dbReference type="Rhea" id="RHEA:77315"/>
        <dbReference type="ChEBI" id="CHEBI:36655"/>
        <dbReference type="ChEBI" id="CHEBI:57305"/>
        <dbReference type="ChEBI" id="CHEBI:197308"/>
        <dbReference type="ChEBI" id="CHEBI:197310"/>
    </reaction>
</comment>
<comment type="catalytic activity">
    <reaction evidence="20">
        <text>2-oxobutanoate + L-alanine = (2S)-2-aminobutanoate + pyruvate</text>
        <dbReference type="Rhea" id="RHEA:77355"/>
        <dbReference type="ChEBI" id="CHEBI:15361"/>
        <dbReference type="ChEBI" id="CHEBI:16763"/>
        <dbReference type="ChEBI" id="CHEBI:57972"/>
        <dbReference type="ChEBI" id="CHEBI:74359"/>
        <dbReference type="EC" id="2.6.1.44"/>
    </reaction>
</comment>
<evidence type="ECO:0000256" key="19">
    <source>
        <dbReference type="ARBA" id="ARBA00043749"/>
    </source>
</evidence>
<dbReference type="AlphaFoldDB" id="A6KJT3"/>
<dbReference type="EC" id="2.6.1.40" evidence="10"/>
<dbReference type="EC" id="2.6.1.18" evidence="26"/>
<comment type="catalytic activity">
    <reaction evidence="21">
        <text>N(omega)-methyl-L-arginine + pyruvate = 5-(3-methylguanidino)-2-oxopentanoate + L-alanine</text>
        <dbReference type="Rhea" id="RHEA:77319"/>
        <dbReference type="ChEBI" id="CHEBI:15361"/>
        <dbReference type="ChEBI" id="CHEBI:57972"/>
        <dbReference type="ChEBI" id="CHEBI:114953"/>
        <dbReference type="ChEBI" id="CHEBI:197314"/>
    </reaction>
</comment>
<dbReference type="InterPro" id="IPR015422">
    <property type="entry name" value="PyrdxlP-dep_Trfase_small"/>
</dbReference>
<evidence type="ECO:0000256" key="29">
    <source>
        <dbReference type="ARBA" id="ARBA00047892"/>
    </source>
</evidence>
<evidence type="ECO:0000256" key="6">
    <source>
        <dbReference type="ARBA" id="ARBA00022576"/>
    </source>
</evidence>
<evidence type="ECO:0000256" key="28">
    <source>
        <dbReference type="ARBA" id="ARBA00044258"/>
    </source>
</evidence>
<dbReference type="GO" id="GO:0016223">
    <property type="term" value="F:beta-alanine:pyruvate transaminase activity"/>
    <property type="evidence" value="ECO:0007669"/>
    <property type="project" value="UniProtKB-EC"/>
</dbReference>
<dbReference type="Gene3D" id="3.40.640.10">
    <property type="entry name" value="Type I PLP-dependent aspartate aminotransferase-like (Major domain)"/>
    <property type="match status" value="1"/>
</dbReference>
<dbReference type="FunFam" id="3.90.1150.10:FF:000105">
    <property type="entry name" value="alanine--glyoxylate aminotransferase 2, mitochondrial isoform X3"/>
    <property type="match status" value="1"/>
</dbReference>
<comment type="catalytic activity">
    <reaction evidence="17">
        <text>(2S)-2-aminobutanoate + glyoxylate = 2-oxobutanoate + glycine</text>
        <dbReference type="Rhea" id="RHEA:77339"/>
        <dbReference type="ChEBI" id="CHEBI:16763"/>
        <dbReference type="ChEBI" id="CHEBI:36655"/>
        <dbReference type="ChEBI" id="CHEBI:57305"/>
        <dbReference type="ChEBI" id="CHEBI:74359"/>
    </reaction>
</comment>
<evidence type="ECO:0000256" key="25">
    <source>
        <dbReference type="ARBA" id="ARBA00043826"/>
    </source>
</evidence>
<keyword evidence="8" id="KW-0663">Pyridoxal phosphate</keyword>
<comment type="catalytic activity">
    <reaction evidence="22">
        <text>L-ornithine + pyruvate = 5-amino-2-oxopentanoate + L-alanine</text>
        <dbReference type="Rhea" id="RHEA:77327"/>
        <dbReference type="ChEBI" id="CHEBI:15361"/>
        <dbReference type="ChEBI" id="CHEBI:46911"/>
        <dbReference type="ChEBI" id="CHEBI:57972"/>
        <dbReference type="ChEBI" id="CHEBI:58802"/>
    </reaction>
</comment>
<evidence type="ECO:0000256" key="35">
    <source>
        <dbReference type="ARBA" id="ARBA00049480"/>
    </source>
</evidence>
<reference evidence="38" key="1">
    <citation type="submission" date="2005-09" db="EMBL/GenBank/DDBJ databases">
        <authorList>
            <person name="Mural R.J."/>
            <person name="Li P.W."/>
            <person name="Adams M.D."/>
            <person name="Amanatides P.G."/>
            <person name="Baden-Tillson H."/>
            <person name="Barnstead M."/>
            <person name="Chin S.H."/>
            <person name="Dew I."/>
            <person name="Evans C.A."/>
            <person name="Ferriera S."/>
            <person name="Flanigan M."/>
            <person name="Fosler C."/>
            <person name="Glodek A."/>
            <person name="Gu Z."/>
            <person name="Holt R.A."/>
            <person name="Jennings D."/>
            <person name="Kraft C.L."/>
            <person name="Lu F."/>
            <person name="Nguyen T."/>
            <person name="Nusskern D.R."/>
            <person name="Pfannkoch C.M."/>
            <person name="Sitter C."/>
            <person name="Sutton G.G."/>
            <person name="Venter J.C."/>
            <person name="Wang Z."/>
            <person name="Woodage T."/>
            <person name="Zheng X.H."/>
            <person name="Zhong F."/>
        </authorList>
    </citation>
    <scope>NUCLEOTIDE SEQUENCE [LARGE SCALE GENOMIC DNA]</scope>
    <source>
        <strain>BN</strain>
        <strain evidence="38">Sprague-Dawley</strain>
    </source>
</reference>
<evidence type="ECO:0000256" key="13">
    <source>
        <dbReference type="ARBA" id="ARBA00041845"/>
    </source>
</evidence>
<gene>
    <name evidence="37 39" type="primary">Agxt2</name>
    <name evidence="37" type="ORF">rCG_23674</name>
</gene>
<dbReference type="InterPro" id="IPR005814">
    <property type="entry name" value="Aminotrans_3"/>
</dbReference>
<comment type="catalytic activity">
    <reaction evidence="23">
        <text>N(omega),N('omega)-dimethyl-L-arginine + pyruvate = 5-(3,3'-dimethylguanidino)-2-oxopentanoate + L-alanine</text>
        <dbReference type="Rhea" id="RHEA:77307"/>
        <dbReference type="ChEBI" id="CHEBI:15361"/>
        <dbReference type="ChEBI" id="CHEBI:57972"/>
        <dbReference type="ChEBI" id="CHEBI:197308"/>
        <dbReference type="ChEBI" id="CHEBI:197310"/>
    </reaction>
</comment>
<comment type="catalytic activity">
    <reaction evidence="31">
        <text>2-oxohexanoate + N(omega),N(omega)-dimethyl-L-arginine = L-2-aminohexanoate + 5-(3,3-dimethylguanidino)-2-oxopentanoate</text>
        <dbReference type="Rhea" id="RHEA:77363"/>
        <dbReference type="ChEBI" id="CHEBI:35177"/>
        <dbReference type="ChEBI" id="CHEBI:58326"/>
        <dbReference type="ChEBI" id="CHEBI:58455"/>
        <dbReference type="ChEBI" id="CHEBI:197301"/>
    </reaction>
</comment>
<evidence type="ECO:0000256" key="36">
    <source>
        <dbReference type="ARBA" id="ARBA00058068"/>
    </source>
</evidence>
<evidence type="ECO:0000256" key="9">
    <source>
        <dbReference type="ARBA" id="ARBA00033660"/>
    </source>
</evidence>
<keyword evidence="7 37" id="KW-0808">Transferase</keyword>
<evidence type="ECO:0000256" key="8">
    <source>
        <dbReference type="ARBA" id="ARBA00022898"/>
    </source>
</evidence>
<comment type="catalytic activity">
    <reaction evidence="25">
        <text>2-oxopentanoate + N(omega),N(omega)-dimethyl-L-arginine = 5-(3,3-dimethylguanidino)-2-oxopentanoate + L-2-aminopentanoate</text>
        <dbReference type="Rhea" id="RHEA:77359"/>
        <dbReference type="ChEBI" id="CHEBI:28644"/>
        <dbReference type="ChEBI" id="CHEBI:58326"/>
        <dbReference type="ChEBI" id="CHEBI:58441"/>
        <dbReference type="ChEBI" id="CHEBI:197301"/>
    </reaction>
</comment>
<evidence type="ECO:0000256" key="26">
    <source>
        <dbReference type="ARBA" id="ARBA00044055"/>
    </source>
</evidence>
<evidence type="ECO:0000256" key="16">
    <source>
        <dbReference type="ARBA" id="ARBA00043669"/>
    </source>
</evidence>
<dbReference type="SUPFAM" id="SSF53383">
    <property type="entry name" value="PLP-dependent transferases"/>
    <property type="match status" value="1"/>
</dbReference>
<comment type="catalytic activity">
    <reaction evidence="30">
        <text>L-ornithine + glyoxylate = 5-amino-2-oxopentanoate + glycine</text>
        <dbReference type="Rhea" id="RHEA:77331"/>
        <dbReference type="ChEBI" id="CHEBI:36655"/>
        <dbReference type="ChEBI" id="CHEBI:46911"/>
        <dbReference type="ChEBI" id="CHEBI:57305"/>
        <dbReference type="ChEBI" id="CHEBI:58802"/>
    </reaction>
</comment>
<comment type="catalytic activity">
    <reaction evidence="16">
        <text>N(omega),N(omega)-dimethyl-L-arginine + pyruvate = 5-(3,3-dimethylguanidino)-2-oxopentanoate + L-alanine</text>
        <dbReference type="Rhea" id="RHEA:77303"/>
        <dbReference type="ChEBI" id="CHEBI:15361"/>
        <dbReference type="ChEBI" id="CHEBI:57972"/>
        <dbReference type="ChEBI" id="CHEBI:58326"/>
        <dbReference type="ChEBI" id="CHEBI:197301"/>
    </reaction>
</comment>
<evidence type="ECO:0000256" key="24">
    <source>
        <dbReference type="ARBA" id="ARBA00043825"/>
    </source>
</evidence>
<evidence type="ECO:0000256" key="18">
    <source>
        <dbReference type="ARBA" id="ARBA00043726"/>
    </source>
</evidence>
<comment type="catalytic activity">
    <reaction evidence="33">
        <text>N(omega)-methyl-L-arginine + glyoxylate = 5-(3-methylguanidino)-2-oxopentanoate + glycine</text>
        <dbReference type="Rhea" id="RHEA:77323"/>
        <dbReference type="ChEBI" id="CHEBI:36655"/>
        <dbReference type="ChEBI" id="CHEBI:57305"/>
        <dbReference type="ChEBI" id="CHEBI:114953"/>
        <dbReference type="ChEBI" id="CHEBI:197314"/>
    </reaction>
</comment>
<dbReference type="InterPro" id="IPR015421">
    <property type="entry name" value="PyrdxlP-dep_Trfase_major"/>
</dbReference>
<proteinExistence type="inferred from homology"/>
<accession>A6KJT3</accession>
<evidence type="ECO:0000256" key="10">
    <source>
        <dbReference type="ARBA" id="ARBA00039130"/>
    </source>
</evidence>
<comment type="cofactor">
    <cofactor evidence="1">
        <name>pyridoxal 5'-phosphate</name>
        <dbReference type="ChEBI" id="CHEBI:597326"/>
    </cofactor>
</comment>
<evidence type="ECO:0000256" key="12">
    <source>
        <dbReference type="ARBA" id="ARBA00041662"/>
    </source>
</evidence>
<evidence type="ECO:0000313" key="38">
    <source>
        <dbReference type="Proteomes" id="UP000234681"/>
    </source>
</evidence>
<comment type="subunit">
    <text evidence="4">Homotetramer.</text>
</comment>
<dbReference type="GO" id="GO:0008453">
    <property type="term" value="F:alanine-glyoxylate transaminase activity"/>
    <property type="evidence" value="ECO:0007669"/>
    <property type="project" value="UniProtKB-EC"/>
</dbReference>
<dbReference type="PANTHER" id="PTHR45688:SF3">
    <property type="entry name" value="ALANINE--GLYOXYLATE AMINOTRANSFERASE 2, MITOCHONDRIAL"/>
    <property type="match status" value="1"/>
</dbReference>
<comment type="subcellular location">
    <subcellularLocation>
        <location evidence="2">Mitochondrion</location>
    </subcellularLocation>
</comment>
<comment type="catalytic activity">
    <reaction evidence="24">
        <text>3-oxopropanoate + L-alanine = beta-alanine + pyruvate</text>
        <dbReference type="Rhea" id="RHEA:14077"/>
        <dbReference type="ChEBI" id="CHEBI:15361"/>
        <dbReference type="ChEBI" id="CHEBI:33190"/>
        <dbReference type="ChEBI" id="CHEBI:57966"/>
        <dbReference type="ChEBI" id="CHEBI:57972"/>
        <dbReference type="EC" id="2.6.1.18"/>
    </reaction>
    <physiologicalReaction direction="right-to-left" evidence="24">
        <dbReference type="Rhea" id="RHEA:14079"/>
    </physiologicalReaction>
</comment>
<comment type="catalytic activity">
    <reaction evidence="34">
        <text>oxaloacetate + L-alanine = L-aspartate + pyruvate</text>
        <dbReference type="Rhea" id="RHEA:77347"/>
        <dbReference type="ChEBI" id="CHEBI:15361"/>
        <dbReference type="ChEBI" id="CHEBI:16452"/>
        <dbReference type="ChEBI" id="CHEBI:29991"/>
        <dbReference type="ChEBI" id="CHEBI:57972"/>
    </reaction>
</comment>
<evidence type="ECO:0000256" key="20">
    <source>
        <dbReference type="ARBA" id="ARBA00043751"/>
    </source>
</evidence>
<dbReference type="PANTHER" id="PTHR45688">
    <property type="match status" value="1"/>
</dbReference>
<evidence type="ECO:0000256" key="14">
    <source>
        <dbReference type="ARBA" id="ARBA00042611"/>
    </source>
</evidence>
<comment type="function">
    <text evidence="36">Multifunctional aminotransferase with a broad substrate specificity. Catalyzes the conversion of glyoxylate to glycine using alanine as the amino donor. Catalyzes metabolism of not L- but the D-isomer of D-beta-aminoisobutyric acid to generate 2-methyl-3-oxopropanoate and alanine. Catalyzes the transfer of the amino group from beta-alanine to pyruvate to yield L-alanine and 3-oxopropanoate. Can metabolize NG-monomethyl-L-arginine (NMMA), asymmetric NG,NG-dimethyl-L-arginine (ADMA) and symmetric NG,N'G-dimethyl-L-arginine (SDMA). ADMA is a potent inhibitor of nitric-oxide (NO) synthase, and this activity provides mechanism through which the kidney regulates blood pressure.</text>
</comment>
<dbReference type="Proteomes" id="UP000234681">
    <property type="component" value="Chromosome 2"/>
</dbReference>
<comment type="catalytic activity">
    <reaction evidence="18">
        <text>(R)-3-amino-2-methylpropanoate + pyruvate = 2-methyl-3-oxopropanoate + L-alanine</text>
        <dbReference type="Rhea" id="RHEA:18393"/>
        <dbReference type="ChEBI" id="CHEBI:15361"/>
        <dbReference type="ChEBI" id="CHEBI:57700"/>
        <dbReference type="ChEBI" id="CHEBI:57731"/>
        <dbReference type="ChEBI" id="CHEBI:57972"/>
        <dbReference type="EC" id="2.6.1.40"/>
    </reaction>
    <physiologicalReaction direction="left-to-right" evidence="18">
        <dbReference type="Rhea" id="RHEA:18394"/>
    </physiologicalReaction>
</comment>
<dbReference type="InterPro" id="IPR015424">
    <property type="entry name" value="PyrdxlP-dep_Trfase"/>
</dbReference>
<dbReference type="Gene3D" id="3.90.1150.10">
    <property type="entry name" value="Aspartate Aminotransferase, domain 1"/>
    <property type="match status" value="1"/>
</dbReference>
<evidence type="ECO:0000256" key="17">
    <source>
        <dbReference type="ARBA" id="ARBA00043679"/>
    </source>
</evidence>
<keyword evidence="6 37" id="KW-0032">Aminotransferase</keyword>
<evidence type="ECO:0000256" key="3">
    <source>
        <dbReference type="ARBA" id="ARBA00008954"/>
    </source>
</evidence>
<evidence type="ECO:0000256" key="31">
    <source>
        <dbReference type="ARBA" id="ARBA00048500"/>
    </source>
</evidence>
<evidence type="ECO:0000256" key="23">
    <source>
        <dbReference type="ARBA" id="ARBA00043798"/>
    </source>
</evidence>
<sequence length="247" mass="28374">MSLAWRTLQKAFYLETSLRILQMRPSLSCASRIYVPKLTLHTKHNMPPCDFSPEKYQSLAYNHVLEIHKQHLSPVNTAYFQKPLLLHQGHMEWLFDSEGNRYLDFFSGIVTVGVGHCHPKVTAVAKKQMDRLWHTSSVFFHSPMHEYAERLISLSLCRLVWANVISRCINWFVNEYTVYVSPMSPEVNPFRDTTSGQTFFHASAQMPLVTLETSASHDAVSQFTPGTWKPCRDKAWSLYYAGNVVGS</sequence>
<dbReference type="Pfam" id="PF00202">
    <property type="entry name" value="Aminotran_3"/>
    <property type="match status" value="1"/>
</dbReference>